<reference evidence="7 8" key="1">
    <citation type="submission" date="2015-11" db="EMBL/GenBank/DDBJ databases">
        <title>Genome-wide analysis reveals the secondary metabolome in Streptomyces kanasensis ZX01.</title>
        <authorList>
            <person name="Zhang G."/>
            <person name="Han L."/>
            <person name="Feng J."/>
            <person name="Zhang X."/>
        </authorList>
    </citation>
    <scope>NUCLEOTIDE SEQUENCE [LARGE SCALE GENOMIC DNA]</scope>
    <source>
        <strain evidence="7 8">ZX01</strain>
    </source>
</reference>
<evidence type="ECO:0000256" key="2">
    <source>
        <dbReference type="ARBA" id="ARBA00022692"/>
    </source>
</evidence>
<dbReference type="InterPro" id="IPR035906">
    <property type="entry name" value="MetI-like_sf"/>
</dbReference>
<keyword evidence="3 6" id="KW-1133">Transmembrane helix</keyword>
<proteinExistence type="predicted"/>
<evidence type="ECO:0000256" key="5">
    <source>
        <dbReference type="SAM" id="MobiDB-lite"/>
    </source>
</evidence>
<comment type="subcellular location">
    <subcellularLocation>
        <location evidence="1">Membrane</location>
        <topology evidence="1">Multi-pass membrane protein</topology>
    </subcellularLocation>
</comment>
<gene>
    <name evidence="7" type="ORF">ATE80_29305</name>
</gene>
<protein>
    <recommendedName>
        <fullName evidence="9">Sugar ABC transporter permease</fullName>
    </recommendedName>
</protein>
<name>A0A100Y0G1_9ACTN</name>
<keyword evidence="8" id="KW-1185">Reference proteome</keyword>
<dbReference type="SUPFAM" id="SSF161098">
    <property type="entry name" value="MetI-like"/>
    <property type="match status" value="1"/>
</dbReference>
<feature type="region of interest" description="Disordered" evidence="5">
    <location>
        <begin position="1"/>
        <end position="23"/>
    </location>
</feature>
<evidence type="ECO:0000313" key="7">
    <source>
        <dbReference type="EMBL" id="KUH35412.1"/>
    </source>
</evidence>
<dbReference type="Proteomes" id="UP000054011">
    <property type="component" value="Unassembled WGS sequence"/>
</dbReference>
<evidence type="ECO:0000256" key="4">
    <source>
        <dbReference type="ARBA" id="ARBA00023136"/>
    </source>
</evidence>
<accession>A0A100Y0G1</accession>
<feature type="transmembrane region" description="Helical" evidence="6">
    <location>
        <begin position="35"/>
        <end position="56"/>
    </location>
</feature>
<evidence type="ECO:0000256" key="3">
    <source>
        <dbReference type="ARBA" id="ARBA00022989"/>
    </source>
</evidence>
<evidence type="ECO:0000313" key="8">
    <source>
        <dbReference type="Proteomes" id="UP000054011"/>
    </source>
</evidence>
<dbReference type="STRING" id="936756.ATE80_29305"/>
<dbReference type="GO" id="GO:0016020">
    <property type="term" value="C:membrane"/>
    <property type="evidence" value="ECO:0007669"/>
    <property type="project" value="UniProtKB-SubCell"/>
</dbReference>
<keyword evidence="2 6" id="KW-0812">Transmembrane</keyword>
<organism evidence="7 8">
    <name type="scientific">Streptomyces kanasensis</name>
    <dbReference type="NCBI Taxonomy" id="936756"/>
    <lineage>
        <taxon>Bacteria</taxon>
        <taxon>Bacillati</taxon>
        <taxon>Actinomycetota</taxon>
        <taxon>Actinomycetes</taxon>
        <taxon>Kitasatosporales</taxon>
        <taxon>Streptomycetaceae</taxon>
        <taxon>Streptomyces</taxon>
    </lineage>
</organism>
<dbReference type="AlphaFoldDB" id="A0A100Y0G1"/>
<comment type="caution">
    <text evidence="7">The sequence shown here is derived from an EMBL/GenBank/DDBJ whole genome shotgun (WGS) entry which is preliminary data.</text>
</comment>
<evidence type="ECO:0000256" key="6">
    <source>
        <dbReference type="SAM" id="Phobius"/>
    </source>
</evidence>
<dbReference type="EMBL" id="LNSV01000143">
    <property type="protein sequence ID" value="KUH35412.1"/>
    <property type="molecule type" value="Genomic_DNA"/>
</dbReference>
<keyword evidence="4 6" id="KW-0472">Membrane</keyword>
<evidence type="ECO:0000256" key="1">
    <source>
        <dbReference type="ARBA" id="ARBA00004141"/>
    </source>
</evidence>
<evidence type="ECO:0008006" key="9">
    <source>
        <dbReference type="Google" id="ProtNLM"/>
    </source>
</evidence>
<sequence length="71" mass="7325">MEAVPNVTDGKTQQALRAGGSGAPDVELHADHTGWNLTMAAAVLVMAPVVVVFFFAQKAFVEGVTLTGVKG</sequence>